<evidence type="ECO:0000313" key="1">
    <source>
        <dbReference type="EMBL" id="CBY14750.1"/>
    </source>
</evidence>
<name>E4XYN8_OIKDI</name>
<gene>
    <name evidence="1" type="ORF">GSOID_T00009823001</name>
</gene>
<dbReference type="EMBL" id="FN653341">
    <property type="protein sequence ID" value="CBY14750.1"/>
    <property type="molecule type" value="Genomic_DNA"/>
</dbReference>
<reference evidence="1" key="1">
    <citation type="journal article" date="2010" name="Science">
        <title>Plasticity of animal genome architecture unmasked by rapid evolution of a pelagic tunicate.</title>
        <authorList>
            <person name="Denoeud F."/>
            <person name="Henriet S."/>
            <person name="Mungpakdee S."/>
            <person name="Aury J.M."/>
            <person name="Da Silva C."/>
            <person name="Brinkmann H."/>
            <person name="Mikhaleva J."/>
            <person name="Olsen L.C."/>
            <person name="Jubin C."/>
            <person name="Canestro C."/>
            <person name="Bouquet J.M."/>
            <person name="Danks G."/>
            <person name="Poulain J."/>
            <person name="Campsteijn C."/>
            <person name="Adamski M."/>
            <person name="Cross I."/>
            <person name="Yadetie F."/>
            <person name="Muffato M."/>
            <person name="Louis A."/>
            <person name="Butcher S."/>
            <person name="Tsagkogeorga G."/>
            <person name="Konrad A."/>
            <person name="Singh S."/>
            <person name="Jensen M.F."/>
            <person name="Cong E.H."/>
            <person name="Eikeseth-Otteraa H."/>
            <person name="Noel B."/>
            <person name="Anthouard V."/>
            <person name="Porcel B.M."/>
            <person name="Kachouri-Lafond R."/>
            <person name="Nishino A."/>
            <person name="Ugolini M."/>
            <person name="Chourrout P."/>
            <person name="Nishida H."/>
            <person name="Aasland R."/>
            <person name="Huzurbazar S."/>
            <person name="Westhof E."/>
            <person name="Delsuc F."/>
            <person name="Lehrach H."/>
            <person name="Reinhardt R."/>
            <person name="Weissenbach J."/>
            <person name="Roy S.W."/>
            <person name="Artiguenave F."/>
            <person name="Postlethwait J.H."/>
            <person name="Manak J.R."/>
            <person name="Thompson E.M."/>
            <person name="Jaillon O."/>
            <person name="Du Pasquier L."/>
            <person name="Boudinot P."/>
            <person name="Liberles D.A."/>
            <person name="Volff J.N."/>
            <person name="Philippe H."/>
            <person name="Lenhard B."/>
            <person name="Roest Crollius H."/>
            <person name="Wincker P."/>
            <person name="Chourrout D."/>
        </authorList>
    </citation>
    <scope>NUCLEOTIDE SEQUENCE [LARGE SCALE GENOMIC DNA]</scope>
</reference>
<dbReference type="Proteomes" id="UP000001307">
    <property type="component" value="Unassembled WGS sequence"/>
</dbReference>
<dbReference type="InParanoid" id="E4XYN8"/>
<proteinExistence type="predicted"/>
<keyword evidence="2" id="KW-1185">Reference proteome</keyword>
<evidence type="ECO:0000313" key="2">
    <source>
        <dbReference type="Proteomes" id="UP000001307"/>
    </source>
</evidence>
<sequence>MLLNTRFRQFQTLLLISFLVNKLKSPILKELFMMSHQSQKPQMTLIPLAHVLQRRQNLNLFKLRRLLMRSYSSNKPLSRHPLRKCQI</sequence>
<accession>E4XYN8</accession>
<organism evidence="1">
    <name type="scientific">Oikopleura dioica</name>
    <name type="common">Tunicate</name>
    <dbReference type="NCBI Taxonomy" id="34765"/>
    <lineage>
        <taxon>Eukaryota</taxon>
        <taxon>Metazoa</taxon>
        <taxon>Chordata</taxon>
        <taxon>Tunicata</taxon>
        <taxon>Appendicularia</taxon>
        <taxon>Copelata</taxon>
        <taxon>Oikopleuridae</taxon>
        <taxon>Oikopleura</taxon>
    </lineage>
</organism>
<dbReference type="AlphaFoldDB" id="E4XYN8"/>
<protein>
    <submittedName>
        <fullName evidence="1">Uncharacterized protein</fullName>
    </submittedName>
</protein>